<dbReference type="AlphaFoldDB" id="D6PBT9"/>
<dbReference type="Pfam" id="PF01884">
    <property type="entry name" value="PcrB"/>
    <property type="match status" value="1"/>
</dbReference>
<comment type="similarity">
    <text evidence="9">Belongs to the GGGP/HepGP synthase family. Group II subfamily.</text>
</comment>
<comment type="caution">
    <text evidence="9">Lacks conserved residue(s) required for the propagation of feature annotation.</text>
</comment>
<keyword evidence="2 9" id="KW-0808">Transferase</keyword>
<dbReference type="InterPro" id="IPR039074">
    <property type="entry name" value="GGGP/HepGP_synthase_I"/>
</dbReference>
<feature type="binding site" evidence="9">
    <location>
        <begin position="248"/>
        <end position="249"/>
    </location>
    <ligand>
        <name>sn-glycerol 1-phosphate</name>
        <dbReference type="ChEBI" id="CHEBI:57685"/>
    </ligand>
</feature>
<keyword evidence="9" id="KW-0963">Cytoplasm</keyword>
<keyword evidence="5 9" id="KW-0443">Lipid metabolism</keyword>
<dbReference type="GO" id="GO:0120536">
    <property type="term" value="F:heptaprenylglyceryl phosphate synthase activity"/>
    <property type="evidence" value="ECO:0007669"/>
    <property type="project" value="UniProtKB-ARBA"/>
</dbReference>
<protein>
    <recommendedName>
        <fullName evidence="9">Geranylgeranylglyceryl phosphate synthase</fullName>
        <shortName evidence="9">GGGP synthase</shortName>
        <shortName evidence="9">GGGPS</shortName>
        <ecNumber evidence="9">2.5.1.41</ecNumber>
    </recommendedName>
    <alternativeName>
        <fullName evidence="9">(S)-3-O-geranylgeranylglyceryl phosphate synthase</fullName>
    </alternativeName>
    <alternativeName>
        <fullName evidence="9">Phosphoglycerol geranylgeranyltransferase</fullName>
    </alternativeName>
</protein>
<dbReference type="GO" id="GO:0005737">
    <property type="term" value="C:cytoplasm"/>
    <property type="evidence" value="ECO:0007669"/>
    <property type="project" value="UniProtKB-SubCell"/>
</dbReference>
<accession>D6PBT9</accession>
<evidence type="ECO:0000256" key="7">
    <source>
        <dbReference type="ARBA" id="ARBA00023264"/>
    </source>
</evidence>
<dbReference type="InterPro" id="IPR010946">
    <property type="entry name" value="GGGP_synth"/>
</dbReference>
<dbReference type="GO" id="GO:0047294">
    <property type="term" value="F:phosphoglycerol geranylgeranyltransferase activity"/>
    <property type="evidence" value="ECO:0007669"/>
    <property type="project" value="UniProtKB-UniRule"/>
</dbReference>
<comment type="subcellular location">
    <subcellularLocation>
        <location evidence="9">Cytoplasm</location>
    </subcellularLocation>
</comment>
<dbReference type="InterPro" id="IPR008205">
    <property type="entry name" value="GGGP_HepGP_synthase"/>
</dbReference>
<reference evidence="10" key="1">
    <citation type="journal article" date="2010" name="ISME J.">
        <title>Metagenome of the Mediterranean deep chlorophyll maximum studied by direct and fosmid library 454 pyrosequencing.</title>
        <authorList>
            <person name="Ghai R."/>
            <person name="Martin-Cuadrado A.B."/>
            <person name="Molto A.G."/>
            <person name="Heredia I.G."/>
            <person name="Cabrera R."/>
            <person name="Martin J."/>
            <person name="Verdu M."/>
            <person name="Deschamps P."/>
            <person name="Moreira D."/>
            <person name="Lopez-Garcia P."/>
            <person name="Mira A."/>
            <person name="Rodriguez-Valera F."/>
        </authorList>
    </citation>
    <scope>NUCLEOTIDE SEQUENCE</scope>
</reference>
<evidence type="ECO:0000256" key="3">
    <source>
        <dbReference type="ARBA" id="ARBA00022723"/>
    </source>
</evidence>
<keyword evidence="3 9" id="KW-0479">Metal-binding</keyword>
<evidence type="ECO:0000256" key="6">
    <source>
        <dbReference type="ARBA" id="ARBA00023209"/>
    </source>
</evidence>
<dbReference type="HAMAP" id="MF_00112">
    <property type="entry name" value="GGGP_HepGP_synthase"/>
    <property type="match status" value="1"/>
</dbReference>
<proteinExistence type="inferred from homology"/>
<comment type="catalytic activity">
    <reaction evidence="8 9">
        <text>sn-glycerol 1-phosphate + (2E,6E,10E)-geranylgeranyl diphosphate = sn-3-O-(geranylgeranyl)glycerol 1-phosphate + diphosphate</text>
        <dbReference type="Rhea" id="RHEA:23404"/>
        <dbReference type="ChEBI" id="CHEBI:33019"/>
        <dbReference type="ChEBI" id="CHEBI:57677"/>
        <dbReference type="ChEBI" id="CHEBI:57685"/>
        <dbReference type="ChEBI" id="CHEBI:58756"/>
        <dbReference type="EC" id="2.5.1.41"/>
    </reaction>
</comment>
<evidence type="ECO:0000256" key="4">
    <source>
        <dbReference type="ARBA" id="ARBA00022842"/>
    </source>
</evidence>
<feature type="binding site" evidence="9">
    <location>
        <begin position="217"/>
        <end position="223"/>
    </location>
    <ligand>
        <name>sn-glycerol 1-phosphate</name>
        <dbReference type="ChEBI" id="CHEBI:57685"/>
    </ligand>
</feature>
<organism evidence="10">
    <name type="scientific">uncultured archaeon MedDCM-OCT-S08-C16</name>
    <dbReference type="NCBI Taxonomy" id="743095"/>
    <lineage>
        <taxon>Archaea</taxon>
        <taxon>environmental samples</taxon>
    </lineage>
</organism>
<evidence type="ECO:0000313" key="10">
    <source>
        <dbReference type="EMBL" id="ADD93190.1"/>
    </source>
</evidence>
<feature type="binding site" evidence="9">
    <location>
        <position position="51"/>
    </location>
    <ligand>
        <name>Mg(2+)</name>
        <dbReference type="ChEBI" id="CHEBI:18420"/>
    </ligand>
</feature>
<keyword evidence="7 9" id="KW-1208">Phospholipid metabolism</keyword>
<dbReference type="CDD" id="cd02812">
    <property type="entry name" value="PcrB_like"/>
    <property type="match status" value="1"/>
</dbReference>
<dbReference type="Gene3D" id="3.20.20.390">
    <property type="entry name" value="FMN-linked oxidoreductases"/>
    <property type="match status" value="1"/>
</dbReference>
<evidence type="ECO:0000256" key="9">
    <source>
        <dbReference type="HAMAP-Rule" id="MF_00112"/>
    </source>
</evidence>
<dbReference type="PANTHER" id="PTHR40029">
    <property type="match status" value="1"/>
</dbReference>
<dbReference type="NCBIfam" id="TIGR01768">
    <property type="entry name" value="GGGP-family"/>
    <property type="match status" value="1"/>
</dbReference>
<dbReference type="NCBIfam" id="TIGR01769">
    <property type="entry name" value="GGGP"/>
    <property type="match status" value="1"/>
</dbReference>
<dbReference type="EMBL" id="GU942969">
    <property type="protein sequence ID" value="ADD93190.1"/>
    <property type="molecule type" value="Genomic_DNA"/>
</dbReference>
<evidence type="ECO:0000256" key="8">
    <source>
        <dbReference type="ARBA" id="ARBA00047288"/>
    </source>
</evidence>
<dbReference type="PANTHER" id="PTHR40029:SF2">
    <property type="entry name" value="HEPTAPRENYLGLYCERYL PHOSPHATE SYNTHASE"/>
    <property type="match status" value="1"/>
</dbReference>
<dbReference type="GO" id="GO:0046474">
    <property type="term" value="P:glycerophospholipid biosynthetic process"/>
    <property type="evidence" value="ECO:0007669"/>
    <property type="project" value="UniProtKB-UniRule"/>
</dbReference>
<feature type="binding site" evidence="9">
    <location>
        <begin position="270"/>
        <end position="271"/>
    </location>
    <ligand>
        <name>sn-glycerol 1-phosphate</name>
        <dbReference type="ChEBI" id="CHEBI:57685"/>
    </ligand>
</feature>
<comment type="cofactor">
    <cofactor evidence="9">
        <name>Mg(2+)</name>
        <dbReference type="ChEBI" id="CHEBI:18420"/>
    </cofactor>
</comment>
<keyword evidence="1 9" id="KW-0444">Lipid biosynthesis</keyword>
<dbReference type="GO" id="GO:0000287">
    <property type="term" value="F:magnesium ion binding"/>
    <property type="evidence" value="ECO:0007669"/>
    <property type="project" value="UniProtKB-UniRule"/>
</dbReference>
<evidence type="ECO:0000256" key="5">
    <source>
        <dbReference type="ARBA" id="ARBA00023098"/>
    </source>
</evidence>
<keyword evidence="4 9" id="KW-0460">Magnesium</keyword>
<comment type="function">
    <text evidence="9">Prenyltransferase that catalyzes the transfer of the geranylgeranyl moiety of geranylgeranyl diphosphate (GGPP) to the C3 hydroxyl of sn-glycerol-1-phosphate (G1P). This reaction is the first ether-bond-formation step in the biosynthesis of archaeal membrane lipids.</text>
</comment>
<dbReference type="EC" id="2.5.1.41" evidence="9"/>
<evidence type="ECO:0000256" key="2">
    <source>
        <dbReference type="ARBA" id="ARBA00022679"/>
    </source>
</evidence>
<sequence>MDSPSAFPMMRKPYAVTAEASNGIAMRRTDQTTLEYTVMTNGTTRHVTLIDPAKQDPHTAANRAMVAVEAGSAMIFVGGSTDTPDEVVHATCVAIQEAFELRTFAASQDPDSDESMWHIPVVLFPGGAHALSPAADAITFMMLMNSAERRFLVGEQIRGAPYLKKFGVEALPTGYVVCAPGGRVGEVGSADLIQPDDHDLVHAYALTAQMYGFKLLYLEAGSGASTQVNPELIERAKTVEGLTLVIGGGIRTAEQAKVAAEAGADWVVTGTMTEDASDLEELRSRISAVVNALN</sequence>
<keyword evidence="6 9" id="KW-0594">Phospholipid biosynthesis</keyword>
<dbReference type="SUPFAM" id="SSF51395">
    <property type="entry name" value="FMN-linked oxidoreductases"/>
    <property type="match status" value="1"/>
</dbReference>
<feature type="binding site" evidence="9">
    <location>
        <position position="80"/>
    </location>
    <ligand>
        <name>Mg(2+)</name>
        <dbReference type="ChEBI" id="CHEBI:18420"/>
    </ligand>
</feature>
<evidence type="ECO:0000256" key="1">
    <source>
        <dbReference type="ARBA" id="ARBA00022516"/>
    </source>
</evidence>
<dbReference type="InterPro" id="IPR038597">
    <property type="entry name" value="GGGP/HepGP_synthase_sf"/>
</dbReference>
<dbReference type="UniPathway" id="UPA00940"/>
<name>D6PBT9_9ARCH</name>
<comment type="pathway">
    <text evidence="9">Membrane lipid metabolism; glycerophospholipid metabolism.</text>
</comment>